<feature type="binding site" evidence="13">
    <location>
        <begin position="12"/>
        <end position="17"/>
    </location>
    <ligand>
        <name>NAD(+)</name>
        <dbReference type="ChEBI" id="CHEBI:57540"/>
    </ligand>
</feature>
<gene>
    <name evidence="13 16" type="primary">dapB</name>
    <name evidence="16" type="ORF">GCM10011594_13800</name>
</gene>
<dbReference type="CDD" id="cd02274">
    <property type="entry name" value="DHDPR_N"/>
    <property type="match status" value="1"/>
</dbReference>
<feature type="domain" description="Dihydrodipicolinate reductase N-terminal" evidence="14">
    <location>
        <begin position="7"/>
        <end position="110"/>
    </location>
</feature>
<evidence type="ECO:0000313" key="17">
    <source>
        <dbReference type="Proteomes" id="UP000655208"/>
    </source>
</evidence>
<dbReference type="GO" id="GO:0016726">
    <property type="term" value="F:oxidoreductase activity, acting on CH or CH2 groups, NAD or NADP as acceptor"/>
    <property type="evidence" value="ECO:0007669"/>
    <property type="project" value="UniProtKB-UniRule"/>
</dbReference>
<dbReference type="GO" id="GO:0019877">
    <property type="term" value="P:diaminopimelate biosynthetic process"/>
    <property type="evidence" value="ECO:0007669"/>
    <property type="project" value="UniProtKB-UniRule"/>
</dbReference>
<keyword evidence="17" id="KW-1185">Reference proteome</keyword>
<dbReference type="InterPro" id="IPR022664">
    <property type="entry name" value="DapB_N_CS"/>
</dbReference>
<feature type="domain" description="Dihydrodipicolinate reductase C-terminal" evidence="15">
    <location>
        <begin position="113"/>
        <end position="249"/>
    </location>
</feature>
<evidence type="ECO:0000256" key="12">
    <source>
        <dbReference type="ARBA" id="ARBA00049396"/>
    </source>
</evidence>
<dbReference type="GO" id="GO:0009089">
    <property type="term" value="P:lysine biosynthetic process via diaminopimelate"/>
    <property type="evidence" value="ECO:0007669"/>
    <property type="project" value="UniProtKB-UniRule"/>
</dbReference>
<dbReference type="EC" id="1.17.1.8" evidence="10 13"/>
<evidence type="ECO:0000256" key="8">
    <source>
        <dbReference type="ARBA" id="ARBA00023154"/>
    </source>
</evidence>
<dbReference type="Proteomes" id="UP000655208">
    <property type="component" value="Unassembled WGS sequence"/>
</dbReference>
<evidence type="ECO:0000256" key="6">
    <source>
        <dbReference type="ARBA" id="ARBA00023002"/>
    </source>
</evidence>
<feature type="binding site" evidence="13">
    <location>
        <begin position="147"/>
        <end position="148"/>
    </location>
    <ligand>
        <name>(S)-2,3,4,5-tetrahydrodipicolinate</name>
        <dbReference type="ChEBI" id="CHEBI:16845"/>
    </ligand>
</feature>
<dbReference type="Pfam" id="PF01113">
    <property type="entry name" value="DapB_N"/>
    <property type="match status" value="1"/>
</dbReference>
<dbReference type="SUPFAM" id="SSF55347">
    <property type="entry name" value="Glyceraldehyde-3-phosphate dehydrogenase-like, C-terminal domain"/>
    <property type="match status" value="1"/>
</dbReference>
<dbReference type="FunFam" id="3.30.360.10:FF:000009">
    <property type="entry name" value="4-hydroxy-tetrahydrodipicolinate reductase"/>
    <property type="match status" value="1"/>
</dbReference>
<dbReference type="GO" id="GO:0050661">
    <property type="term" value="F:NADP binding"/>
    <property type="evidence" value="ECO:0007669"/>
    <property type="project" value="UniProtKB-UniRule"/>
</dbReference>
<sequence length="252" mass="26185">MSDEVLRVGVIGARGRMGTEVTQAVDAADDLDLVAAVGGREWLFSLSDAGSQVVVDFTHPDVVMEHIRFAVDQNIHAVVGTSGIDDERAETIRGWLASKPGLGVIVVPNFAIGAVLAARFAREAARFFESAEIIELHHAGKVDAPSGTAIATARGIAGARAAAGLAAVPDATTMEAAGARGAQVDGIHVHSVRLPGMVAHQEVVLGSSGETLTIRHDSLHRSSFMPGVLLAIRSVADHPGLTFGLEQLLGLD</sequence>
<dbReference type="HAMAP" id="MF_00102">
    <property type="entry name" value="DapB"/>
    <property type="match status" value="1"/>
</dbReference>
<dbReference type="InterPro" id="IPR036291">
    <property type="entry name" value="NAD(P)-bd_dom_sf"/>
</dbReference>
<name>A0A917SSF3_9ACTN</name>
<keyword evidence="7 13" id="KW-0520">NAD</keyword>
<comment type="caution">
    <text evidence="16">The sequence shown here is derived from an EMBL/GenBank/DDBJ whole genome shotgun (WGS) entry which is preliminary data.</text>
</comment>
<dbReference type="RefSeq" id="WP_188940723.1">
    <property type="nucleotide sequence ID" value="NZ_BMNA01000002.1"/>
</dbReference>
<dbReference type="GO" id="GO:0005829">
    <property type="term" value="C:cytosol"/>
    <property type="evidence" value="ECO:0007669"/>
    <property type="project" value="TreeGrafter"/>
</dbReference>
<comment type="catalytic activity">
    <reaction evidence="12 13">
        <text>(S)-2,3,4,5-tetrahydrodipicolinate + NAD(+) + H2O = (2S,4S)-4-hydroxy-2,3,4,5-tetrahydrodipicolinate + NADH + H(+)</text>
        <dbReference type="Rhea" id="RHEA:35323"/>
        <dbReference type="ChEBI" id="CHEBI:15377"/>
        <dbReference type="ChEBI" id="CHEBI:15378"/>
        <dbReference type="ChEBI" id="CHEBI:16845"/>
        <dbReference type="ChEBI" id="CHEBI:57540"/>
        <dbReference type="ChEBI" id="CHEBI:57945"/>
        <dbReference type="ChEBI" id="CHEBI:67139"/>
        <dbReference type="EC" id="1.17.1.8"/>
    </reaction>
</comment>
<evidence type="ECO:0000256" key="5">
    <source>
        <dbReference type="ARBA" id="ARBA00022915"/>
    </source>
</evidence>
<dbReference type="Gene3D" id="3.40.50.720">
    <property type="entry name" value="NAD(P)-binding Rossmann-like Domain"/>
    <property type="match status" value="1"/>
</dbReference>
<evidence type="ECO:0000259" key="15">
    <source>
        <dbReference type="Pfam" id="PF05173"/>
    </source>
</evidence>
<comment type="function">
    <text evidence="13">Catalyzes the conversion of 4-hydroxy-tetrahydrodipicolinate (HTPA) to tetrahydrodipicolinate.</text>
</comment>
<feature type="active site" description="Proton donor" evidence="13">
    <location>
        <position position="141"/>
    </location>
</feature>
<comment type="pathway">
    <text evidence="9 13">Amino-acid biosynthesis; L-lysine biosynthesis via DAP pathway; (S)-tetrahydrodipicolinate from L-aspartate: step 4/4.</text>
</comment>
<keyword evidence="5 13" id="KW-0220">Diaminopimelate biosynthesis</keyword>
<dbReference type="InterPro" id="IPR000846">
    <property type="entry name" value="DapB_N"/>
</dbReference>
<dbReference type="GO" id="GO:0051287">
    <property type="term" value="F:NAD binding"/>
    <property type="evidence" value="ECO:0007669"/>
    <property type="project" value="UniProtKB-UniRule"/>
</dbReference>
<dbReference type="AlphaFoldDB" id="A0A917SSF3"/>
<dbReference type="PROSITE" id="PS01298">
    <property type="entry name" value="DAPB"/>
    <property type="match status" value="1"/>
</dbReference>
<dbReference type="EMBL" id="BMNA01000002">
    <property type="protein sequence ID" value="GGL95427.1"/>
    <property type="molecule type" value="Genomic_DNA"/>
</dbReference>
<evidence type="ECO:0000313" key="16">
    <source>
        <dbReference type="EMBL" id="GGL95427.1"/>
    </source>
</evidence>
<evidence type="ECO:0000256" key="4">
    <source>
        <dbReference type="ARBA" id="ARBA00022857"/>
    </source>
</evidence>
<feature type="binding site" evidence="13">
    <location>
        <position position="138"/>
    </location>
    <ligand>
        <name>(S)-2,3,4,5-tetrahydrodipicolinate</name>
        <dbReference type="ChEBI" id="CHEBI:16845"/>
    </ligand>
</feature>
<dbReference type="InterPro" id="IPR023940">
    <property type="entry name" value="DHDPR_bac"/>
</dbReference>
<dbReference type="Pfam" id="PF05173">
    <property type="entry name" value="DapB_C"/>
    <property type="match status" value="1"/>
</dbReference>
<comment type="similarity">
    <text evidence="1 13">Belongs to the DapB family.</text>
</comment>
<dbReference type="Gene3D" id="3.30.360.10">
    <property type="entry name" value="Dihydrodipicolinate Reductase, domain 2"/>
    <property type="match status" value="1"/>
</dbReference>
<evidence type="ECO:0000259" key="14">
    <source>
        <dbReference type="Pfam" id="PF01113"/>
    </source>
</evidence>
<evidence type="ECO:0000256" key="9">
    <source>
        <dbReference type="ARBA" id="ARBA00037922"/>
    </source>
</evidence>
<comment type="caution">
    <text evidence="13">Lacks conserved residue(s) required for the propagation of feature annotation.</text>
</comment>
<comment type="subcellular location">
    <subcellularLocation>
        <location evidence="13">Cytoplasm</location>
    </subcellularLocation>
</comment>
<evidence type="ECO:0000256" key="1">
    <source>
        <dbReference type="ARBA" id="ARBA00006642"/>
    </source>
</evidence>
<keyword evidence="3 13" id="KW-0028">Amino-acid biosynthesis</keyword>
<keyword evidence="6 13" id="KW-0560">Oxidoreductase</keyword>
<keyword evidence="2 13" id="KW-0963">Cytoplasm</keyword>
<feature type="binding site" evidence="13">
    <location>
        <begin position="80"/>
        <end position="82"/>
    </location>
    <ligand>
        <name>NAD(+)</name>
        <dbReference type="ChEBI" id="CHEBI:57540"/>
    </ligand>
</feature>
<protein>
    <recommendedName>
        <fullName evidence="10 13">4-hydroxy-tetrahydrodipicolinate reductase</fullName>
        <shortName evidence="13">HTPA reductase</shortName>
        <ecNumber evidence="10 13">1.17.1.8</ecNumber>
    </recommendedName>
</protein>
<dbReference type="PANTHER" id="PTHR20836:SF0">
    <property type="entry name" value="4-HYDROXY-TETRAHYDRODIPICOLINATE REDUCTASE 1, CHLOROPLASTIC-RELATED"/>
    <property type="match status" value="1"/>
</dbReference>
<evidence type="ECO:0000256" key="13">
    <source>
        <dbReference type="HAMAP-Rule" id="MF_00102"/>
    </source>
</evidence>
<feature type="active site" description="Proton donor/acceptor" evidence="13">
    <location>
        <position position="137"/>
    </location>
</feature>
<evidence type="ECO:0000256" key="10">
    <source>
        <dbReference type="ARBA" id="ARBA00038983"/>
    </source>
</evidence>
<dbReference type="PANTHER" id="PTHR20836">
    <property type="entry name" value="DIHYDRODIPICOLINATE REDUCTASE"/>
    <property type="match status" value="1"/>
</dbReference>
<accession>A0A917SSF3</accession>
<evidence type="ECO:0000256" key="3">
    <source>
        <dbReference type="ARBA" id="ARBA00022605"/>
    </source>
</evidence>
<dbReference type="GO" id="GO:0008839">
    <property type="term" value="F:4-hydroxy-tetrahydrodipicolinate reductase"/>
    <property type="evidence" value="ECO:0007669"/>
    <property type="project" value="UniProtKB-UniRule"/>
</dbReference>
<comment type="caution">
    <text evidence="13">Was originally thought to be a dihydrodipicolinate reductase (DHDPR), catalyzing the conversion of dihydrodipicolinate to tetrahydrodipicolinate. However, it was shown in E.coli that the substrate of the enzymatic reaction is not dihydrodipicolinate (DHDP) but in fact (2S,4S)-4-hydroxy-2,3,4,5-tetrahydrodipicolinic acid (HTPA), the product released by the DapA-catalyzed reaction.</text>
</comment>
<comment type="subunit">
    <text evidence="13">Homotetramer.</text>
</comment>
<organism evidence="16 17">
    <name type="scientific">Nakamurella endophytica</name>
    <dbReference type="NCBI Taxonomy" id="1748367"/>
    <lineage>
        <taxon>Bacteria</taxon>
        <taxon>Bacillati</taxon>
        <taxon>Actinomycetota</taxon>
        <taxon>Actinomycetes</taxon>
        <taxon>Nakamurellales</taxon>
        <taxon>Nakamurellaceae</taxon>
        <taxon>Nakamurella</taxon>
    </lineage>
</organism>
<dbReference type="PIRSF" id="PIRSF000161">
    <property type="entry name" value="DHPR"/>
    <property type="match status" value="1"/>
</dbReference>
<evidence type="ECO:0000256" key="7">
    <source>
        <dbReference type="ARBA" id="ARBA00023027"/>
    </source>
</evidence>
<comment type="catalytic activity">
    <reaction evidence="11 13">
        <text>(S)-2,3,4,5-tetrahydrodipicolinate + NADP(+) + H2O = (2S,4S)-4-hydroxy-2,3,4,5-tetrahydrodipicolinate + NADPH + H(+)</text>
        <dbReference type="Rhea" id="RHEA:35331"/>
        <dbReference type="ChEBI" id="CHEBI:15377"/>
        <dbReference type="ChEBI" id="CHEBI:15378"/>
        <dbReference type="ChEBI" id="CHEBI:16845"/>
        <dbReference type="ChEBI" id="CHEBI:57783"/>
        <dbReference type="ChEBI" id="CHEBI:58349"/>
        <dbReference type="ChEBI" id="CHEBI:67139"/>
        <dbReference type="EC" id="1.17.1.8"/>
    </reaction>
</comment>
<dbReference type="InterPro" id="IPR022663">
    <property type="entry name" value="DapB_C"/>
</dbReference>
<evidence type="ECO:0000256" key="2">
    <source>
        <dbReference type="ARBA" id="ARBA00022490"/>
    </source>
</evidence>
<proteinExistence type="inferred from homology"/>
<dbReference type="NCBIfam" id="TIGR00036">
    <property type="entry name" value="dapB"/>
    <property type="match status" value="1"/>
</dbReference>
<evidence type="ECO:0000256" key="11">
    <source>
        <dbReference type="ARBA" id="ARBA00049080"/>
    </source>
</evidence>
<keyword evidence="8 13" id="KW-0457">Lysine biosynthesis</keyword>
<feature type="binding site" evidence="13">
    <location>
        <begin position="107"/>
        <end position="110"/>
    </location>
    <ligand>
        <name>NAD(+)</name>
        <dbReference type="ChEBI" id="CHEBI:57540"/>
    </ligand>
</feature>
<keyword evidence="4 13" id="KW-0521">NADP</keyword>
<reference evidence="16" key="1">
    <citation type="journal article" date="2014" name="Int. J. Syst. Evol. Microbiol.">
        <title>Complete genome sequence of Corynebacterium casei LMG S-19264T (=DSM 44701T), isolated from a smear-ripened cheese.</title>
        <authorList>
            <consortium name="US DOE Joint Genome Institute (JGI-PGF)"/>
            <person name="Walter F."/>
            <person name="Albersmeier A."/>
            <person name="Kalinowski J."/>
            <person name="Ruckert C."/>
        </authorList>
    </citation>
    <scope>NUCLEOTIDE SEQUENCE</scope>
    <source>
        <strain evidence="16">CGMCC 4.7308</strain>
    </source>
</reference>
<reference evidence="16" key="2">
    <citation type="submission" date="2020-09" db="EMBL/GenBank/DDBJ databases">
        <authorList>
            <person name="Sun Q."/>
            <person name="Zhou Y."/>
        </authorList>
    </citation>
    <scope>NUCLEOTIDE SEQUENCE</scope>
    <source>
        <strain evidence="16">CGMCC 4.7308</strain>
    </source>
</reference>
<dbReference type="SUPFAM" id="SSF51735">
    <property type="entry name" value="NAD(P)-binding Rossmann-fold domains"/>
    <property type="match status" value="1"/>
</dbReference>